<comment type="catalytic activity">
    <reaction evidence="1">
        <text>ATP + protein L-histidine = ADP + protein N-phospho-L-histidine.</text>
        <dbReference type="EC" id="2.7.13.3"/>
    </reaction>
</comment>
<dbReference type="GO" id="GO:0000155">
    <property type="term" value="F:phosphorelay sensor kinase activity"/>
    <property type="evidence" value="ECO:0007669"/>
    <property type="project" value="InterPro"/>
</dbReference>
<dbReference type="SUPFAM" id="SSF55781">
    <property type="entry name" value="GAF domain-like"/>
    <property type="match status" value="1"/>
</dbReference>
<feature type="domain" description="PAS" evidence="20">
    <location>
        <begin position="672"/>
        <end position="741"/>
    </location>
</feature>
<keyword evidence="13" id="KW-0472">Membrane</keyword>
<dbReference type="SUPFAM" id="SSF52172">
    <property type="entry name" value="CheY-like"/>
    <property type="match status" value="2"/>
</dbReference>
<evidence type="ECO:0000256" key="3">
    <source>
        <dbReference type="ARBA" id="ARBA00012438"/>
    </source>
</evidence>
<dbReference type="PRINTS" id="PR00344">
    <property type="entry name" value="BCTRLSENSOR"/>
</dbReference>
<keyword evidence="9 23" id="KW-0418">Kinase</keyword>
<dbReference type="Gene3D" id="3.30.565.10">
    <property type="entry name" value="Histidine kinase-like ATPase, C-terminal domain"/>
    <property type="match status" value="1"/>
</dbReference>
<protein>
    <recommendedName>
        <fullName evidence="15">Sensory/regulatory protein RpfC</fullName>
        <ecNumber evidence="3">2.7.13.3</ecNumber>
    </recommendedName>
</protein>
<dbReference type="Proteomes" id="UP000006073">
    <property type="component" value="Unassembled WGS sequence"/>
</dbReference>
<dbReference type="InterPro" id="IPR000014">
    <property type="entry name" value="PAS"/>
</dbReference>
<dbReference type="CDD" id="cd00082">
    <property type="entry name" value="HisKA"/>
    <property type="match status" value="1"/>
</dbReference>
<dbReference type="Pfam" id="PF00072">
    <property type="entry name" value="Response_reg"/>
    <property type="match status" value="2"/>
</dbReference>
<dbReference type="CDD" id="cd00130">
    <property type="entry name" value="PAS"/>
    <property type="match status" value="3"/>
</dbReference>
<dbReference type="Gene3D" id="3.40.50.2300">
    <property type="match status" value="2"/>
</dbReference>
<keyword evidence="10" id="KW-0067">ATP-binding</keyword>
<feature type="domain" description="PAS" evidence="20">
    <location>
        <begin position="170"/>
        <end position="245"/>
    </location>
</feature>
<dbReference type="Gene3D" id="1.20.120.160">
    <property type="entry name" value="HPT domain"/>
    <property type="match status" value="1"/>
</dbReference>
<feature type="domain" description="PAC" evidence="21">
    <location>
        <begin position="747"/>
        <end position="799"/>
    </location>
</feature>
<dbReference type="InterPro" id="IPR036641">
    <property type="entry name" value="HPT_dom_sf"/>
</dbReference>
<dbReference type="SUPFAM" id="SSF47384">
    <property type="entry name" value="Homodimeric domain of signal transducing histidine kinase"/>
    <property type="match status" value="1"/>
</dbReference>
<keyword evidence="5 17" id="KW-0597">Phosphoprotein</keyword>
<dbReference type="InterPro" id="IPR035965">
    <property type="entry name" value="PAS-like_dom_sf"/>
</dbReference>
<sequence length="1452" mass="165689">MSEPKKIYNEEERLKNLYSYRILDTDGESDFDFITAMAAQICGTKYATVTLVDKERQWFKSAYGLTVKETPISHSVCALAIQSPDDFYEVQDSATDPNMSSHPAWTELGIKYYASYPLISEDGYALGTLCVADDEQKTLSEEQKKTLRALSTQVMRLLELRKRNSELKRNQAYYKSLLENTHGSPYRCKNDPNQTFVFLTDGFEKITGYSLKDFLDNPNQSFINLIHKEDLEKVLSVKEKAIKEKKPWQLQYRIVHSSGLIKWIDERGKVFLDQVAQEYYLDGILLDISATKNEEVLFRNIFDNSQGLICIHDFNGKILKINEAASNSLGYELDEVIGKNLRQFINDYDQFMIDLYFEEMKKVGRHKGILRLKSKNGINKYWAYDNSVADFGGIRDIIVTNSVDITESIKVEKALKATEERLQMIAETVDDAYYVYDVLKNKYEYLSPNSEKILGVGMDFFQSGKSFTDTYVLEEDRSICREGTDKLHNGEAYNIEFRVNIDNQIRWLNEKAFPVSNQKKQEKKVAGRVSDITARKEIQLELEKTKEILEQASRTASVGAWEVDLLDKKVNWSNVMKEIHGVNPDFELSVENSLQFFKKGFNRNKVREGFDQLIKKGKSLDQELIIIDAQGREKWVRLIAKGEYKMGQCIRLYGTMQDINDIRKKTSELVKTKQQLESILSEMEDVVWAVKLPTKRVLFVTPSIKDFFGLEPDEGMENADFWLKFIHPEDVTVVEEVRKQVDDLKSFEKEFRIIKTDGSTRWVYTLGKIIFDDHDAPVRLDIKMTDITKDKQFESQLIAETERANAASKSKSEFLANMSHEIRTPLNGVIGFTDILLKTELSHIQKQYAENANTAGKSLLNLINDILDFSKIEAGKLDLELIETDLHQLLYETMDIIKYPAGQKNLEVILDINPNIPESVLLDPFRLRQILINLLNNAIKFTEKGHVILKVDFQTKENQEIDLTFSVIDTGIGITESQQKKLFKAFSQADNSTTRKFGGTGLGLTISNLLAEKMGGKIQIESKEGKGSTFFFQINSKILIPTNKPLEPSLPFSKVLVLDDNRNVAEVLASQFSLWQVKTYLASNGLEAFKILKEHSDIEMALIDYHMPYVNGLDVTGKIRNDLGLSEEKLPVFLMSYYSDEKELADRLKPLGIKQTLIKPLKLKQVFSILQSYRETEKNTPVPSQPSNRTDSKIEGEFTILVAEDISMNMLLLKTLLNNILNKVKVIECSNGKIALEKYKENKVDLIFMDVQMPEMDGLTATQKIRNYEAENNIKTPIVALTAGALSEEREKCFKAGMDDFLTKPIQPNSLKAVLEKHLNCLENTAENLDALESKGKGLISFNKGKLLKLIDNNIPLLKELLITSKDLSSKVYENIDHLKQSRLDEIQANAHYIRGASQSMGFDILAEITGDLEMRAKEADLESLNALVAEVKEEWDKLAIIIENEISIINS</sequence>
<feature type="domain" description="PAC" evidence="21">
    <location>
        <begin position="491"/>
        <end position="544"/>
    </location>
</feature>
<evidence type="ECO:0000259" key="18">
    <source>
        <dbReference type="PROSITE" id="PS50109"/>
    </source>
</evidence>
<dbReference type="PANTHER" id="PTHR45339">
    <property type="entry name" value="HYBRID SIGNAL TRANSDUCTION HISTIDINE KINASE J"/>
    <property type="match status" value="1"/>
</dbReference>
<dbReference type="InterPro" id="IPR001610">
    <property type="entry name" value="PAC"/>
</dbReference>
<dbReference type="RefSeq" id="WP_009035788.1">
    <property type="nucleotide sequence ID" value="NZ_ALWO02000037.1"/>
</dbReference>
<dbReference type="Gene3D" id="3.30.450.40">
    <property type="match status" value="1"/>
</dbReference>
<dbReference type="EMBL" id="ALWO02000037">
    <property type="protein sequence ID" value="EOZ95419.1"/>
    <property type="molecule type" value="Genomic_DNA"/>
</dbReference>
<dbReference type="Pfam" id="PF01627">
    <property type="entry name" value="Hpt"/>
    <property type="match status" value="1"/>
</dbReference>
<dbReference type="GO" id="GO:0005524">
    <property type="term" value="F:ATP binding"/>
    <property type="evidence" value="ECO:0007669"/>
    <property type="project" value="UniProtKB-KW"/>
</dbReference>
<comment type="caution">
    <text evidence="23">The sequence shown here is derived from an EMBL/GenBank/DDBJ whole genome shotgun (WGS) entry which is preliminary data.</text>
</comment>
<feature type="modified residue" description="4-aspartylphosphate" evidence="17">
    <location>
        <position position="1104"/>
    </location>
</feature>
<dbReference type="PROSITE" id="PS50113">
    <property type="entry name" value="PAC"/>
    <property type="match status" value="2"/>
</dbReference>
<evidence type="ECO:0000256" key="8">
    <source>
        <dbReference type="ARBA" id="ARBA00022741"/>
    </source>
</evidence>
<evidence type="ECO:0000256" key="4">
    <source>
        <dbReference type="ARBA" id="ARBA00022475"/>
    </source>
</evidence>
<proteinExistence type="predicted"/>
<dbReference type="SMART" id="SM00086">
    <property type="entry name" value="PAC"/>
    <property type="match status" value="5"/>
</dbReference>
<dbReference type="InterPro" id="IPR029016">
    <property type="entry name" value="GAF-like_dom_sf"/>
</dbReference>
<keyword evidence="4" id="KW-1003">Cell membrane</keyword>
<dbReference type="Pfam" id="PF13426">
    <property type="entry name" value="PAS_9"/>
    <property type="match status" value="1"/>
</dbReference>
<accession>S2D937</accession>
<dbReference type="STRING" id="1189612.A33Q_2781"/>
<dbReference type="SUPFAM" id="SSF55785">
    <property type="entry name" value="PYP-like sensor domain (PAS domain)"/>
    <property type="match status" value="5"/>
</dbReference>
<dbReference type="Pfam" id="PF13185">
    <property type="entry name" value="GAF_2"/>
    <property type="match status" value="1"/>
</dbReference>
<keyword evidence="12" id="KW-0902">Two-component regulatory system</keyword>
<dbReference type="InterPro" id="IPR004358">
    <property type="entry name" value="Sig_transdc_His_kin-like_C"/>
</dbReference>
<dbReference type="SMART" id="SM00387">
    <property type="entry name" value="HATPase_c"/>
    <property type="match status" value="1"/>
</dbReference>
<evidence type="ECO:0000256" key="2">
    <source>
        <dbReference type="ARBA" id="ARBA00004651"/>
    </source>
</evidence>
<dbReference type="SMART" id="SM00388">
    <property type="entry name" value="HisKA"/>
    <property type="match status" value="1"/>
</dbReference>
<dbReference type="InterPro" id="IPR013655">
    <property type="entry name" value="PAS_fold_3"/>
</dbReference>
<evidence type="ECO:0000259" key="21">
    <source>
        <dbReference type="PROSITE" id="PS50113"/>
    </source>
</evidence>
<evidence type="ECO:0000256" key="12">
    <source>
        <dbReference type="ARBA" id="ARBA00023012"/>
    </source>
</evidence>
<feature type="domain" description="PAS" evidence="20">
    <location>
        <begin position="294"/>
        <end position="350"/>
    </location>
</feature>
<dbReference type="SUPFAM" id="SSF47226">
    <property type="entry name" value="Histidine-containing phosphotransfer domain, HPT domain"/>
    <property type="match status" value="1"/>
</dbReference>
<dbReference type="Pfam" id="PF00512">
    <property type="entry name" value="HisKA"/>
    <property type="match status" value="1"/>
</dbReference>
<evidence type="ECO:0000256" key="15">
    <source>
        <dbReference type="ARBA" id="ARBA00068150"/>
    </source>
</evidence>
<dbReference type="InterPro" id="IPR001789">
    <property type="entry name" value="Sig_transdc_resp-reg_receiver"/>
</dbReference>
<feature type="domain" description="Response regulatory" evidence="19">
    <location>
        <begin position="1199"/>
        <end position="1319"/>
    </location>
</feature>
<evidence type="ECO:0000259" key="22">
    <source>
        <dbReference type="PROSITE" id="PS50894"/>
    </source>
</evidence>
<dbReference type="InterPro" id="IPR008207">
    <property type="entry name" value="Sig_transdc_His_kin_Hpt_dom"/>
</dbReference>
<evidence type="ECO:0000256" key="13">
    <source>
        <dbReference type="ARBA" id="ARBA00023136"/>
    </source>
</evidence>
<dbReference type="InterPro" id="IPR036890">
    <property type="entry name" value="HATPase_C_sf"/>
</dbReference>
<evidence type="ECO:0000256" key="7">
    <source>
        <dbReference type="ARBA" id="ARBA00022692"/>
    </source>
</evidence>
<evidence type="ECO:0000313" key="24">
    <source>
        <dbReference type="Proteomes" id="UP000006073"/>
    </source>
</evidence>
<dbReference type="PANTHER" id="PTHR45339:SF1">
    <property type="entry name" value="HYBRID SIGNAL TRANSDUCTION HISTIDINE KINASE J"/>
    <property type="match status" value="1"/>
</dbReference>
<dbReference type="InterPro" id="IPR036097">
    <property type="entry name" value="HisK_dim/P_sf"/>
</dbReference>
<dbReference type="InterPro" id="IPR003018">
    <property type="entry name" value="GAF"/>
</dbReference>
<dbReference type="Gene3D" id="1.10.287.130">
    <property type="match status" value="1"/>
</dbReference>
<dbReference type="CDD" id="cd17546">
    <property type="entry name" value="REC_hyHK_CKI1_RcsC-like"/>
    <property type="match status" value="1"/>
</dbReference>
<evidence type="ECO:0000256" key="14">
    <source>
        <dbReference type="ARBA" id="ARBA00064003"/>
    </source>
</evidence>
<dbReference type="FunFam" id="3.30.565.10:FF:000010">
    <property type="entry name" value="Sensor histidine kinase RcsC"/>
    <property type="match status" value="1"/>
</dbReference>
<organism evidence="23 24">
    <name type="scientific">Indibacter alkaliphilus (strain CCUG 57479 / KCTC 22604 / LW1)</name>
    <dbReference type="NCBI Taxonomy" id="1189612"/>
    <lineage>
        <taxon>Bacteria</taxon>
        <taxon>Pseudomonadati</taxon>
        <taxon>Bacteroidota</taxon>
        <taxon>Cytophagia</taxon>
        <taxon>Cytophagales</taxon>
        <taxon>Cyclobacteriaceae</taxon>
    </lineage>
</organism>
<evidence type="ECO:0000256" key="1">
    <source>
        <dbReference type="ARBA" id="ARBA00000085"/>
    </source>
</evidence>
<feature type="domain" description="Response regulatory" evidence="19">
    <location>
        <begin position="1054"/>
        <end position="1174"/>
    </location>
</feature>
<evidence type="ECO:0000256" key="16">
    <source>
        <dbReference type="PROSITE-ProRule" id="PRU00110"/>
    </source>
</evidence>
<feature type="modified residue" description="Phosphohistidine" evidence="16">
    <location>
        <position position="1392"/>
    </location>
</feature>
<dbReference type="FunFam" id="1.10.287.130:FF:000002">
    <property type="entry name" value="Two-component osmosensing histidine kinase"/>
    <property type="match status" value="1"/>
</dbReference>
<dbReference type="Pfam" id="PF08447">
    <property type="entry name" value="PAS_3"/>
    <property type="match status" value="4"/>
</dbReference>
<gene>
    <name evidence="23" type="ORF">A33Q_2781</name>
</gene>
<dbReference type="PROSITE" id="PS50110">
    <property type="entry name" value="RESPONSE_REGULATORY"/>
    <property type="match status" value="2"/>
</dbReference>
<evidence type="ECO:0000259" key="19">
    <source>
        <dbReference type="PROSITE" id="PS50110"/>
    </source>
</evidence>
<evidence type="ECO:0000256" key="9">
    <source>
        <dbReference type="ARBA" id="ARBA00022777"/>
    </source>
</evidence>
<feature type="domain" description="HPt" evidence="22">
    <location>
        <begin position="1350"/>
        <end position="1446"/>
    </location>
</feature>
<evidence type="ECO:0000256" key="17">
    <source>
        <dbReference type="PROSITE-ProRule" id="PRU00169"/>
    </source>
</evidence>
<dbReference type="InterPro" id="IPR000700">
    <property type="entry name" value="PAS-assoc_C"/>
</dbReference>
<dbReference type="eggNOG" id="COG2205">
    <property type="taxonomic scope" value="Bacteria"/>
</dbReference>
<dbReference type="InterPro" id="IPR005467">
    <property type="entry name" value="His_kinase_dom"/>
</dbReference>
<evidence type="ECO:0000256" key="6">
    <source>
        <dbReference type="ARBA" id="ARBA00022679"/>
    </source>
</evidence>
<reference evidence="23 24" key="1">
    <citation type="journal article" date="2013" name="Genome Announc.">
        <title>Draft Genome Sequence of Indibacter alkaliphilus Strain LW1T, Isolated from Lonar Lake, a Haloalkaline Lake in the Buldana District of Maharashtra, India.</title>
        <authorList>
            <person name="Singh A."/>
            <person name="Kumar Jangir P."/>
            <person name="Sharma R."/>
            <person name="Singh A."/>
            <person name="Kumar Pinnaka A."/>
            <person name="Shivaji S."/>
        </authorList>
    </citation>
    <scope>NUCLEOTIDE SEQUENCE [LARGE SCALE GENOMIC DNA]</scope>
    <source>
        <strain evidence="24">CCUG 57479 / KCTC 22604 / LW1</strain>
    </source>
</reference>
<keyword evidence="11" id="KW-1133">Transmembrane helix</keyword>
<keyword evidence="24" id="KW-1185">Reference proteome</keyword>
<dbReference type="SUPFAM" id="SSF55874">
    <property type="entry name" value="ATPase domain of HSP90 chaperone/DNA topoisomerase II/histidine kinase"/>
    <property type="match status" value="1"/>
</dbReference>
<dbReference type="PROSITE" id="PS50894">
    <property type="entry name" value="HPT"/>
    <property type="match status" value="1"/>
</dbReference>
<comment type="subcellular location">
    <subcellularLocation>
        <location evidence="2">Cell membrane</location>
        <topology evidence="2">Multi-pass membrane protein</topology>
    </subcellularLocation>
</comment>
<dbReference type="GO" id="GO:0005886">
    <property type="term" value="C:plasma membrane"/>
    <property type="evidence" value="ECO:0007669"/>
    <property type="project" value="UniProtKB-SubCell"/>
</dbReference>
<dbReference type="SMART" id="SM00091">
    <property type="entry name" value="PAS"/>
    <property type="match status" value="4"/>
</dbReference>
<dbReference type="InterPro" id="IPR003594">
    <property type="entry name" value="HATPase_dom"/>
</dbReference>
<dbReference type="PROSITE" id="PS50112">
    <property type="entry name" value="PAS"/>
    <property type="match status" value="3"/>
</dbReference>
<dbReference type="PROSITE" id="PS50109">
    <property type="entry name" value="HIS_KIN"/>
    <property type="match status" value="1"/>
</dbReference>
<dbReference type="NCBIfam" id="TIGR00229">
    <property type="entry name" value="sensory_box"/>
    <property type="match status" value="4"/>
</dbReference>
<comment type="subunit">
    <text evidence="14">At low DSF concentrations, interacts with RpfF.</text>
</comment>
<dbReference type="OrthoDB" id="9811889at2"/>
<evidence type="ECO:0000256" key="5">
    <source>
        <dbReference type="ARBA" id="ARBA00022553"/>
    </source>
</evidence>
<keyword evidence="8" id="KW-0547">Nucleotide-binding</keyword>
<evidence type="ECO:0000259" key="20">
    <source>
        <dbReference type="PROSITE" id="PS50112"/>
    </source>
</evidence>
<dbReference type="Pfam" id="PF02518">
    <property type="entry name" value="HATPase_c"/>
    <property type="match status" value="1"/>
</dbReference>
<dbReference type="InterPro" id="IPR011006">
    <property type="entry name" value="CheY-like_superfamily"/>
</dbReference>
<dbReference type="SMART" id="SM00065">
    <property type="entry name" value="GAF"/>
    <property type="match status" value="1"/>
</dbReference>
<keyword evidence="6" id="KW-0808">Transferase</keyword>
<evidence type="ECO:0000256" key="11">
    <source>
        <dbReference type="ARBA" id="ARBA00022989"/>
    </source>
</evidence>
<name>S2D937_INDAL</name>
<keyword evidence="7" id="KW-0812">Transmembrane</keyword>
<dbReference type="SMART" id="SM00448">
    <property type="entry name" value="REC"/>
    <property type="match status" value="2"/>
</dbReference>
<evidence type="ECO:0000256" key="10">
    <source>
        <dbReference type="ARBA" id="ARBA00022840"/>
    </source>
</evidence>
<dbReference type="CDD" id="cd16922">
    <property type="entry name" value="HATPase_EvgS-ArcB-TorS-like"/>
    <property type="match status" value="1"/>
</dbReference>
<dbReference type="Gene3D" id="3.30.450.20">
    <property type="entry name" value="PAS domain"/>
    <property type="match status" value="5"/>
</dbReference>
<feature type="domain" description="Histidine kinase" evidence="18">
    <location>
        <begin position="817"/>
        <end position="1038"/>
    </location>
</feature>
<evidence type="ECO:0000313" key="23">
    <source>
        <dbReference type="EMBL" id="EOZ95419.1"/>
    </source>
</evidence>
<dbReference type="EC" id="2.7.13.3" evidence="3"/>
<dbReference type="InterPro" id="IPR003661">
    <property type="entry name" value="HisK_dim/P_dom"/>
</dbReference>
<feature type="modified residue" description="4-aspartylphosphate" evidence="17">
    <location>
        <position position="1250"/>
    </location>
</feature>